<dbReference type="KEGG" id="faa:HMPREF0389_01296"/>
<dbReference type="RefSeq" id="WP_014263149.1">
    <property type="nucleotide sequence ID" value="NC_016630.1"/>
</dbReference>
<keyword evidence="2" id="KW-0813">Transport</keyword>
<comment type="similarity">
    <text evidence="1">Belongs to the V-ATPase V0D/AC39 subunit family.</text>
</comment>
<dbReference type="STRING" id="546269.HMPREF0389_01296"/>
<dbReference type="Pfam" id="PF01992">
    <property type="entry name" value="vATP-synt_AC39"/>
    <property type="match status" value="1"/>
</dbReference>
<dbReference type="OrthoDB" id="9816136at2"/>
<dbReference type="PANTHER" id="PTHR38682">
    <property type="entry name" value="V-TYPE ATP SYNTHASE SUBUNIT C"/>
    <property type="match status" value="1"/>
</dbReference>
<dbReference type="InterPro" id="IPR035067">
    <property type="entry name" value="V-type_ATPase_csu/dsu"/>
</dbReference>
<dbReference type="PANTHER" id="PTHR38682:SF1">
    <property type="entry name" value="V-TYPE ATP SYNTHASE SUBUNIT C"/>
    <property type="match status" value="1"/>
</dbReference>
<dbReference type="InterPro" id="IPR050873">
    <property type="entry name" value="V-ATPase_V0D/AC39_subunit"/>
</dbReference>
<dbReference type="InterPro" id="IPR002843">
    <property type="entry name" value="ATPase_V0-cplx_csu/dsu"/>
</dbReference>
<dbReference type="InterPro" id="IPR044911">
    <property type="entry name" value="V-type_ATPase_csu/dsu_dom_3"/>
</dbReference>
<proteinExistence type="inferred from homology"/>
<dbReference type="InterPro" id="IPR036079">
    <property type="entry name" value="ATPase_csu/dsu_sf"/>
</dbReference>
<dbReference type="EMBL" id="CP002390">
    <property type="protein sequence ID" value="EFE28043.1"/>
    <property type="molecule type" value="Genomic_DNA"/>
</dbReference>
<dbReference type="SUPFAM" id="SSF103486">
    <property type="entry name" value="V-type ATP synthase subunit C"/>
    <property type="match status" value="1"/>
</dbReference>
<dbReference type="GO" id="GO:0046961">
    <property type="term" value="F:proton-transporting ATPase activity, rotational mechanism"/>
    <property type="evidence" value="ECO:0007669"/>
    <property type="project" value="InterPro"/>
</dbReference>
<gene>
    <name evidence="4" type="ordered locus">HMPREF0389_01296</name>
</gene>
<sequence>MGSASKFSALNTKIQSMRGDLLQQQDYEQLFRLNSTREIAQYLYNNTIYREALKDANLKEIHRGELEIRIRNYGVDRVRSLSFYLKKEYKDLLKAILFRHEVENVQVILRGLSQKRPIQDIKKNLYDTKSYLNLDYDRLLRSDNVDEFILHFQGTILEDAFRNVTKEDVKKREFHIEMNVDYVYFLNLIQKAEKLDKEDRDIVNESVGAFIDFTNGQWIYRAKKNYKLSDEEILNYTLKGGAKLSFNKMKDMIYSNNFDTQFKEFFDKSYRGMLEKDEYIYGQRMISQYLSKKMKEISKKHPMSIAPLIEYVRLLEYENLNIVTVVESAKYKEADKWKYIIPTTTEMRKEGR</sequence>
<dbReference type="eggNOG" id="COG1527">
    <property type="taxonomic scope" value="Bacteria"/>
</dbReference>
<evidence type="ECO:0000256" key="1">
    <source>
        <dbReference type="ARBA" id="ARBA00006709"/>
    </source>
</evidence>
<dbReference type="Proteomes" id="UP000007468">
    <property type="component" value="Chromosome"/>
</dbReference>
<evidence type="ECO:0000313" key="4">
    <source>
        <dbReference type="EMBL" id="EFE28043.1"/>
    </source>
</evidence>
<keyword evidence="5" id="KW-1185">Reference proteome</keyword>
<evidence type="ECO:0000256" key="3">
    <source>
        <dbReference type="ARBA" id="ARBA00023065"/>
    </source>
</evidence>
<protein>
    <submittedName>
        <fullName evidence="4">ATP synthase, subunit C</fullName>
    </submittedName>
</protein>
<dbReference type="Gene3D" id="1.10.132.50">
    <property type="entry name" value="ATP synthase (C/AC39) subunit, domain 3"/>
    <property type="match status" value="1"/>
</dbReference>
<evidence type="ECO:0000313" key="5">
    <source>
        <dbReference type="Proteomes" id="UP000007468"/>
    </source>
</evidence>
<evidence type="ECO:0000256" key="2">
    <source>
        <dbReference type="ARBA" id="ARBA00022448"/>
    </source>
</evidence>
<dbReference type="AlphaFoldDB" id="D6GT58"/>
<name>D6GT58_FILAD</name>
<dbReference type="Gene3D" id="1.20.1690.10">
    <property type="entry name" value="V-type ATP synthase subunit C domain"/>
    <property type="match status" value="2"/>
</dbReference>
<reference evidence="5" key="1">
    <citation type="submission" date="2010-12" db="EMBL/GenBank/DDBJ databases">
        <title>The genome sequence of Filifactor alocis strain ATCC 35896.</title>
        <authorList>
            <consortium name="The Broad Institute Genome Sequencing Platform"/>
            <person name="Ward D."/>
            <person name="Earl A."/>
            <person name="Feldgarden M."/>
            <person name="Young S.K."/>
            <person name="Gargeya S."/>
            <person name="Zeng Q."/>
            <person name="Alvarado L."/>
            <person name="Berlin A."/>
            <person name="Bochicchio J."/>
            <person name="Chapman S.B."/>
            <person name="Chen Z."/>
            <person name="Freedman E."/>
            <person name="Gellesch M."/>
            <person name="Goldberg J."/>
            <person name="Griggs A."/>
            <person name="Gujja S."/>
            <person name="Heilman E."/>
            <person name="Heiman D."/>
            <person name="Howarth C."/>
            <person name="Mehta T."/>
            <person name="Neiman D."/>
            <person name="Pearson M."/>
            <person name="Roberts A."/>
            <person name="Saif S."/>
            <person name="Shea T."/>
            <person name="Shenoy N."/>
            <person name="Sisk P."/>
            <person name="Stolte C."/>
            <person name="Sykes S."/>
            <person name="White J."/>
            <person name="Yandava C."/>
            <person name="Izard J."/>
            <person name="Blanton J.M."/>
            <person name="Baranova O.V."/>
            <person name="Tanner A.C."/>
            <person name="Dewhirst F.E."/>
            <person name="Haas B."/>
            <person name="Nusbaum C."/>
            <person name="Birren B."/>
        </authorList>
    </citation>
    <scope>NUCLEOTIDE SEQUENCE [LARGE SCALE GENOMIC DNA]</scope>
    <source>
        <strain evidence="5">ATCC 35896 / D40 B5</strain>
    </source>
</reference>
<keyword evidence="3" id="KW-0406">Ion transport</keyword>
<accession>D6GT58</accession>
<organism evidence="4 5">
    <name type="scientific">Filifactor alocis (strain ATCC 35896 / CCUG 47790 / D40 B5)</name>
    <name type="common">Fusobacterium alocis</name>
    <dbReference type="NCBI Taxonomy" id="546269"/>
    <lineage>
        <taxon>Bacteria</taxon>
        <taxon>Bacillati</taxon>
        <taxon>Bacillota</taxon>
        <taxon>Clostridia</taxon>
        <taxon>Peptostreptococcales</taxon>
        <taxon>Filifactoraceae</taxon>
        <taxon>Filifactor</taxon>
    </lineage>
</organism>